<organism evidence="1">
    <name type="scientific">Anopheles sinensis</name>
    <name type="common">Mosquito</name>
    <dbReference type="NCBI Taxonomy" id="74873"/>
    <lineage>
        <taxon>Eukaryota</taxon>
        <taxon>Metazoa</taxon>
        <taxon>Ecdysozoa</taxon>
        <taxon>Arthropoda</taxon>
        <taxon>Hexapoda</taxon>
        <taxon>Insecta</taxon>
        <taxon>Pterygota</taxon>
        <taxon>Neoptera</taxon>
        <taxon>Endopterygota</taxon>
        <taxon>Diptera</taxon>
        <taxon>Nematocera</taxon>
        <taxon>Culicoidea</taxon>
        <taxon>Culicidae</taxon>
        <taxon>Anophelinae</taxon>
        <taxon>Anopheles</taxon>
    </lineage>
</organism>
<gene>
    <name evidence="1" type="ORF">ZHAS_00003850</name>
</gene>
<dbReference type="Proteomes" id="UP000030765">
    <property type="component" value="Unassembled WGS sequence"/>
</dbReference>
<proteinExistence type="predicted"/>
<name>A0A084VFF7_ANOSI</name>
<dbReference type="VEuPathDB" id="VectorBase:ASIC003850"/>
<reference evidence="2" key="2">
    <citation type="submission" date="2020-05" db="UniProtKB">
        <authorList>
            <consortium name="EnsemblMetazoa"/>
        </authorList>
    </citation>
    <scope>IDENTIFICATION</scope>
</reference>
<accession>A0A084VFF7</accession>
<keyword evidence="3" id="KW-1185">Reference proteome</keyword>
<evidence type="ECO:0000313" key="3">
    <source>
        <dbReference type="Proteomes" id="UP000030765"/>
    </source>
</evidence>
<protein>
    <submittedName>
        <fullName evidence="1">Uncharacterized protein LOC100838677</fullName>
    </submittedName>
</protein>
<dbReference type="EMBL" id="ATLV01012386">
    <property type="status" value="NOT_ANNOTATED_CDS"/>
    <property type="molecule type" value="Genomic_DNA"/>
</dbReference>
<evidence type="ECO:0000313" key="1">
    <source>
        <dbReference type="EMBL" id="KFB36701.1"/>
    </source>
</evidence>
<evidence type="ECO:0000313" key="2">
    <source>
        <dbReference type="EnsemblMetazoa" id="ASIC003850-PA"/>
    </source>
</evidence>
<sequence length="123" mass="13724">MSKPNVLFASAGRKQNLPPKAARGIGQADGKVYRFKPRCLEIDFNFTLCSTARFESSWKKIEAMSETTAHNPCPTQSRRKTFVRKTAVRSTYLHWPGEIAAAGERSCCLGFCPRTHGSSNKQN</sequence>
<dbReference type="EnsemblMetazoa" id="ASIC003850-RA">
    <property type="protein sequence ID" value="ASIC003850-PA"/>
    <property type="gene ID" value="ASIC003850"/>
</dbReference>
<dbReference type="AlphaFoldDB" id="A0A084VFF7"/>
<dbReference type="EMBL" id="KE524787">
    <property type="protein sequence ID" value="KFB36701.1"/>
    <property type="molecule type" value="Genomic_DNA"/>
</dbReference>
<reference evidence="1 3" key="1">
    <citation type="journal article" date="2014" name="BMC Genomics">
        <title>Genome sequence of Anopheles sinensis provides insight into genetics basis of mosquito competence for malaria parasites.</title>
        <authorList>
            <person name="Zhou D."/>
            <person name="Zhang D."/>
            <person name="Ding G."/>
            <person name="Shi L."/>
            <person name="Hou Q."/>
            <person name="Ye Y."/>
            <person name="Xu Y."/>
            <person name="Zhou H."/>
            <person name="Xiong C."/>
            <person name="Li S."/>
            <person name="Yu J."/>
            <person name="Hong S."/>
            <person name="Yu X."/>
            <person name="Zou P."/>
            <person name="Chen C."/>
            <person name="Chang X."/>
            <person name="Wang W."/>
            <person name="Lv Y."/>
            <person name="Sun Y."/>
            <person name="Ma L."/>
            <person name="Shen B."/>
            <person name="Zhu C."/>
        </authorList>
    </citation>
    <scope>NUCLEOTIDE SEQUENCE [LARGE SCALE GENOMIC DNA]</scope>
</reference>